<name>A0ABZ1ASR7_AROEV</name>
<accession>A0ABZ1ASR7</accession>
<keyword evidence="1" id="KW-0808">Transferase</keyword>
<dbReference type="Gene3D" id="3.40.50.10540">
    <property type="entry name" value="Crotonobetainyl-coa:carnitine coa-transferase, domain 1"/>
    <property type="match status" value="1"/>
</dbReference>
<dbReference type="Proteomes" id="UP001626593">
    <property type="component" value="Chromosome"/>
</dbReference>
<dbReference type="RefSeq" id="WP_407281080.1">
    <property type="nucleotide sequence ID" value="NZ_CP141259.1"/>
</dbReference>
<dbReference type="EMBL" id="CP141259">
    <property type="protein sequence ID" value="WRL48944.1"/>
    <property type="molecule type" value="Genomic_DNA"/>
</dbReference>
<organism evidence="1 2">
    <name type="scientific">Aromatoleum evansii</name>
    <name type="common">Azoarcus evansii</name>
    <dbReference type="NCBI Taxonomy" id="59406"/>
    <lineage>
        <taxon>Bacteria</taxon>
        <taxon>Pseudomonadati</taxon>
        <taxon>Pseudomonadota</taxon>
        <taxon>Betaproteobacteria</taxon>
        <taxon>Rhodocyclales</taxon>
        <taxon>Rhodocyclaceae</taxon>
        <taxon>Aromatoleum</taxon>
    </lineage>
</organism>
<dbReference type="SUPFAM" id="SSF89796">
    <property type="entry name" value="CoA-transferase family III (CaiB/BaiF)"/>
    <property type="match status" value="1"/>
</dbReference>
<dbReference type="InterPro" id="IPR003673">
    <property type="entry name" value="CoA-Trfase_fam_III"/>
</dbReference>
<keyword evidence="2" id="KW-1185">Reference proteome</keyword>
<dbReference type="GO" id="GO:0016740">
    <property type="term" value="F:transferase activity"/>
    <property type="evidence" value="ECO:0007669"/>
    <property type="project" value="UniProtKB-KW"/>
</dbReference>
<protein>
    <submittedName>
        <fullName evidence="1">CoA transferase</fullName>
    </submittedName>
</protein>
<dbReference type="InterPro" id="IPR023606">
    <property type="entry name" value="CoA-Trfase_III_dom_1_sf"/>
</dbReference>
<sequence>MDHEQVRKHKPDIISIRVTAFGADSPYAGRPGIDFLAQGYTGVLTLNAPTSPT</sequence>
<evidence type="ECO:0000313" key="1">
    <source>
        <dbReference type="EMBL" id="WRL48944.1"/>
    </source>
</evidence>
<evidence type="ECO:0000313" key="2">
    <source>
        <dbReference type="Proteomes" id="UP001626593"/>
    </source>
</evidence>
<proteinExistence type="predicted"/>
<reference evidence="1 2" key="1">
    <citation type="submission" date="2023-12" db="EMBL/GenBank/DDBJ databases">
        <title>A. evansii MAY27, complete genome.</title>
        <authorList>
            <person name="Wang Y."/>
        </authorList>
    </citation>
    <scope>NUCLEOTIDE SEQUENCE [LARGE SCALE GENOMIC DNA]</scope>
    <source>
        <strain evidence="1 2">MAY27</strain>
    </source>
</reference>
<gene>
    <name evidence="1" type="ORF">U5817_14950</name>
</gene>
<dbReference type="Pfam" id="PF02515">
    <property type="entry name" value="CoA_transf_3"/>
    <property type="match status" value="1"/>
</dbReference>